<name>A0A0E2Z5S3_9GAMM</name>
<dbReference type="SUPFAM" id="SSF52540">
    <property type="entry name" value="P-loop containing nucleoside triphosphate hydrolases"/>
    <property type="match status" value="1"/>
</dbReference>
<keyword evidence="11" id="KW-0808">Transferase</keyword>
<dbReference type="Gene3D" id="3.40.50.300">
    <property type="entry name" value="P-loop containing nucleotide triphosphate hydrolases"/>
    <property type="match status" value="1"/>
</dbReference>
<keyword evidence="7" id="KW-0547">Nucleotide-binding</keyword>
<evidence type="ECO:0000256" key="1">
    <source>
        <dbReference type="ARBA" id="ARBA00004496"/>
    </source>
</evidence>
<evidence type="ECO:0000256" key="6">
    <source>
        <dbReference type="ARBA" id="ARBA00022723"/>
    </source>
</evidence>
<proteinExistence type="inferred from homology"/>
<keyword evidence="4" id="KW-0963">Cytoplasm</keyword>
<dbReference type="NCBIfam" id="TIGR00150">
    <property type="entry name" value="T6A_YjeE"/>
    <property type="match status" value="1"/>
</dbReference>
<reference evidence="11 12" key="1">
    <citation type="submission" date="2014-07" db="EMBL/GenBank/DDBJ databases">
        <title>Comparative analysis of Nitrosococcus oceani genome inventories of strains from Pacific and Atlantic gyres.</title>
        <authorList>
            <person name="Lim C.K."/>
            <person name="Wang L."/>
            <person name="Sayavedra-Soto L.A."/>
            <person name="Klotz M.G."/>
        </authorList>
    </citation>
    <scope>NUCLEOTIDE SEQUENCE [LARGE SCALE GENOMIC DNA]</scope>
    <source>
        <strain evidence="11 12">C-27</strain>
    </source>
</reference>
<keyword evidence="6" id="KW-0479">Metal-binding</keyword>
<keyword evidence="8" id="KW-0067">ATP-binding</keyword>
<organism evidence="11 12">
    <name type="scientific">Nitrosococcus oceani C-27</name>
    <dbReference type="NCBI Taxonomy" id="314279"/>
    <lineage>
        <taxon>Bacteria</taxon>
        <taxon>Pseudomonadati</taxon>
        <taxon>Pseudomonadota</taxon>
        <taxon>Gammaproteobacteria</taxon>
        <taxon>Chromatiales</taxon>
        <taxon>Chromatiaceae</taxon>
        <taxon>Nitrosococcus</taxon>
    </lineage>
</organism>
<comment type="subcellular location">
    <subcellularLocation>
        <location evidence="1">Cytoplasm</location>
    </subcellularLocation>
</comment>
<dbReference type="Proteomes" id="UP000028839">
    <property type="component" value="Unassembled WGS sequence"/>
</dbReference>
<dbReference type="HOGENOM" id="CLU_087829_2_2_6"/>
<dbReference type="GO" id="GO:0016740">
    <property type="term" value="F:transferase activity"/>
    <property type="evidence" value="ECO:0007669"/>
    <property type="project" value="UniProtKB-KW"/>
</dbReference>
<protein>
    <recommendedName>
        <fullName evidence="3">tRNA threonylcarbamoyladenosine biosynthesis protein TsaE</fullName>
    </recommendedName>
    <alternativeName>
        <fullName evidence="10">t(6)A37 threonylcarbamoyladenosine biosynthesis protein TsaE</fullName>
    </alternativeName>
</protein>
<dbReference type="PANTHER" id="PTHR33540:SF2">
    <property type="entry name" value="TRNA THREONYLCARBAMOYLADENOSINE BIOSYNTHESIS PROTEIN TSAE"/>
    <property type="match status" value="1"/>
</dbReference>
<evidence type="ECO:0000256" key="10">
    <source>
        <dbReference type="ARBA" id="ARBA00032441"/>
    </source>
</evidence>
<evidence type="ECO:0000256" key="9">
    <source>
        <dbReference type="ARBA" id="ARBA00022842"/>
    </source>
</evidence>
<gene>
    <name evidence="11" type="ORF">IB75_01725</name>
</gene>
<accession>A0A0E2Z5S3</accession>
<evidence type="ECO:0000256" key="8">
    <source>
        <dbReference type="ARBA" id="ARBA00022840"/>
    </source>
</evidence>
<keyword evidence="5" id="KW-0819">tRNA processing</keyword>
<comment type="similarity">
    <text evidence="2">Belongs to the TsaE family.</text>
</comment>
<sequence length="152" mass="16958">MIDVVLADEEATLALGARLGHACRKEGAIIFLLGTLGTGKTTLTRGFLQALGHKGTVKSPTYTLVEPYILNQQQIYHFDLYRLTDPQELEFMGIQDYFTPGAIILIEWPERALSWLPPPDLQISLGYLEIGSRSARLEAKTERGQHLLHPIS</sequence>
<evidence type="ECO:0000313" key="12">
    <source>
        <dbReference type="Proteomes" id="UP000028839"/>
    </source>
</evidence>
<evidence type="ECO:0000256" key="2">
    <source>
        <dbReference type="ARBA" id="ARBA00007599"/>
    </source>
</evidence>
<dbReference type="AlphaFoldDB" id="A0A0E2Z5S3"/>
<dbReference type="GO" id="GO:0002949">
    <property type="term" value="P:tRNA threonylcarbamoyladenosine modification"/>
    <property type="evidence" value="ECO:0007669"/>
    <property type="project" value="InterPro"/>
</dbReference>
<keyword evidence="9" id="KW-0460">Magnesium</keyword>
<dbReference type="Pfam" id="PF02367">
    <property type="entry name" value="TsaE"/>
    <property type="match status" value="1"/>
</dbReference>
<evidence type="ECO:0000313" key="11">
    <source>
        <dbReference type="EMBL" id="KFI20706.1"/>
    </source>
</evidence>
<dbReference type="PANTHER" id="PTHR33540">
    <property type="entry name" value="TRNA THREONYLCARBAMOYLADENOSINE BIOSYNTHESIS PROTEIN TSAE"/>
    <property type="match status" value="1"/>
</dbReference>
<dbReference type="GO" id="GO:0046872">
    <property type="term" value="F:metal ion binding"/>
    <property type="evidence" value="ECO:0007669"/>
    <property type="project" value="UniProtKB-KW"/>
</dbReference>
<evidence type="ECO:0000256" key="3">
    <source>
        <dbReference type="ARBA" id="ARBA00019010"/>
    </source>
</evidence>
<dbReference type="InterPro" id="IPR003442">
    <property type="entry name" value="T6A_TsaE"/>
</dbReference>
<evidence type="ECO:0000256" key="5">
    <source>
        <dbReference type="ARBA" id="ARBA00022694"/>
    </source>
</evidence>
<evidence type="ECO:0000256" key="4">
    <source>
        <dbReference type="ARBA" id="ARBA00022490"/>
    </source>
</evidence>
<dbReference type="GO" id="GO:0005524">
    <property type="term" value="F:ATP binding"/>
    <property type="evidence" value="ECO:0007669"/>
    <property type="project" value="UniProtKB-KW"/>
</dbReference>
<dbReference type="InterPro" id="IPR027417">
    <property type="entry name" value="P-loop_NTPase"/>
</dbReference>
<dbReference type="GO" id="GO:0005737">
    <property type="term" value="C:cytoplasm"/>
    <property type="evidence" value="ECO:0007669"/>
    <property type="project" value="UniProtKB-SubCell"/>
</dbReference>
<dbReference type="EMBL" id="JPGN01000010">
    <property type="protein sequence ID" value="KFI20706.1"/>
    <property type="molecule type" value="Genomic_DNA"/>
</dbReference>
<dbReference type="OrthoDB" id="9800307at2"/>
<comment type="caution">
    <text evidence="11">The sequence shown here is derived from an EMBL/GenBank/DDBJ whole genome shotgun (WGS) entry which is preliminary data.</text>
</comment>
<evidence type="ECO:0000256" key="7">
    <source>
        <dbReference type="ARBA" id="ARBA00022741"/>
    </source>
</evidence>